<dbReference type="EMBL" id="JAQQWL010000001">
    <property type="protein sequence ID" value="KAK8090664.1"/>
    <property type="molecule type" value="Genomic_DNA"/>
</dbReference>
<name>A0ABR1X5P0_9PEZI</name>
<dbReference type="InterPro" id="IPR011009">
    <property type="entry name" value="Kinase-like_dom_sf"/>
</dbReference>
<protein>
    <recommendedName>
        <fullName evidence="1">Aminoglycoside phosphotransferase domain-containing protein</fullName>
    </recommendedName>
</protein>
<dbReference type="InterPro" id="IPR002575">
    <property type="entry name" value="Aminoglycoside_PTrfase"/>
</dbReference>
<evidence type="ECO:0000313" key="2">
    <source>
        <dbReference type="EMBL" id="KAK8090664.1"/>
    </source>
</evidence>
<dbReference type="GeneID" id="92084641"/>
<evidence type="ECO:0000313" key="3">
    <source>
        <dbReference type="Proteomes" id="UP001480595"/>
    </source>
</evidence>
<organism evidence="2 3">
    <name type="scientific">Apiospora phragmitis</name>
    <dbReference type="NCBI Taxonomy" id="2905665"/>
    <lineage>
        <taxon>Eukaryota</taxon>
        <taxon>Fungi</taxon>
        <taxon>Dikarya</taxon>
        <taxon>Ascomycota</taxon>
        <taxon>Pezizomycotina</taxon>
        <taxon>Sordariomycetes</taxon>
        <taxon>Xylariomycetidae</taxon>
        <taxon>Amphisphaeriales</taxon>
        <taxon>Apiosporaceae</taxon>
        <taxon>Apiospora</taxon>
    </lineage>
</organism>
<feature type="domain" description="Aminoglycoside phosphotransferase" evidence="1">
    <location>
        <begin position="65"/>
        <end position="113"/>
    </location>
</feature>
<dbReference type="Pfam" id="PF01636">
    <property type="entry name" value="APH"/>
    <property type="match status" value="1"/>
</dbReference>
<dbReference type="Proteomes" id="UP001480595">
    <property type="component" value="Unassembled WGS sequence"/>
</dbReference>
<evidence type="ECO:0000259" key="1">
    <source>
        <dbReference type="Pfam" id="PF01636"/>
    </source>
</evidence>
<gene>
    <name evidence="2" type="ORF">PG994_000169</name>
</gene>
<dbReference type="Gene3D" id="3.90.1200.10">
    <property type="match status" value="1"/>
</dbReference>
<accession>A0ABR1X5P0</accession>
<dbReference type="RefSeq" id="XP_066722210.1">
    <property type="nucleotide sequence ID" value="XM_066851578.1"/>
</dbReference>
<comment type="caution">
    <text evidence="2">The sequence shown here is derived from an EMBL/GenBank/DDBJ whole genome shotgun (WGS) entry which is preliminary data.</text>
</comment>
<proteinExistence type="predicted"/>
<reference evidence="2 3" key="1">
    <citation type="submission" date="2023-01" db="EMBL/GenBank/DDBJ databases">
        <title>Analysis of 21 Apiospora genomes using comparative genomics revels a genus with tremendous synthesis potential of carbohydrate active enzymes and secondary metabolites.</title>
        <authorList>
            <person name="Sorensen T."/>
        </authorList>
    </citation>
    <scope>NUCLEOTIDE SEQUENCE [LARGE SCALE GENOMIC DNA]</scope>
    <source>
        <strain evidence="2 3">CBS 135458</strain>
    </source>
</reference>
<keyword evidence="3" id="KW-1185">Reference proteome</keyword>
<sequence>MQELEGIKPSAIQSAYWNDGRLTSANAYVSMLLDIADNAFAKSRNSVTDEDIGPEAFYHLRIFRQHFGKWVDCNLDQGPFVLVHGDFEPDNLLANESMEVECFLDWERSRVVPRQFFKPPLWFDDPNPVRLAYTDSSVANALENCTDIEWFAFRYLDVKCYRDQDLATRVKAFMDEDPSRKEFIKRKLEEFIAYEAELERVQKPSRE</sequence>
<dbReference type="SUPFAM" id="SSF56112">
    <property type="entry name" value="Protein kinase-like (PK-like)"/>
    <property type="match status" value="1"/>
</dbReference>